<dbReference type="InterPro" id="IPR051320">
    <property type="entry name" value="Viral_Replic_Matur_Polypro"/>
</dbReference>
<dbReference type="AlphaFoldDB" id="A0A0C2NCT9"/>
<dbReference type="EMBL" id="JWZT01000560">
    <property type="protein sequence ID" value="KII74095.1"/>
    <property type="molecule type" value="Genomic_DNA"/>
</dbReference>
<dbReference type="InterPro" id="IPR043502">
    <property type="entry name" value="DNA/RNA_pol_sf"/>
</dbReference>
<comment type="caution">
    <text evidence="1">The sequence shown here is derived from an EMBL/GenBank/DDBJ whole genome shotgun (WGS) entry which is preliminary data.</text>
</comment>
<organism evidence="1 2">
    <name type="scientific">Thelohanellus kitauei</name>
    <name type="common">Myxosporean</name>
    <dbReference type="NCBI Taxonomy" id="669202"/>
    <lineage>
        <taxon>Eukaryota</taxon>
        <taxon>Metazoa</taxon>
        <taxon>Cnidaria</taxon>
        <taxon>Myxozoa</taxon>
        <taxon>Myxosporea</taxon>
        <taxon>Bivalvulida</taxon>
        <taxon>Platysporina</taxon>
        <taxon>Myxobolidae</taxon>
        <taxon>Thelohanellus</taxon>
    </lineage>
</organism>
<proteinExistence type="predicted"/>
<dbReference type="PANTHER" id="PTHR33064">
    <property type="entry name" value="POL PROTEIN"/>
    <property type="match status" value="1"/>
</dbReference>
<dbReference type="PANTHER" id="PTHR33064:SF37">
    <property type="entry name" value="RIBONUCLEASE H"/>
    <property type="match status" value="1"/>
</dbReference>
<dbReference type="Proteomes" id="UP000031668">
    <property type="component" value="Unassembled WGS sequence"/>
</dbReference>
<name>A0A0C2NCT9_THEKT</name>
<keyword evidence="2" id="KW-1185">Reference proteome</keyword>
<gene>
    <name evidence="1" type="ORF">RF11_09843</name>
</gene>
<dbReference type="OrthoDB" id="8053885at2759"/>
<dbReference type="SUPFAM" id="SSF56672">
    <property type="entry name" value="DNA/RNA polymerases"/>
    <property type="match status" value="1"/>
</dbReference>
<evidence type="ECO:0000313" key="2">
    <source>
        <dbReference type="Proteomes" id="UP000031668"/>
    </source>
</evidence>
<dbReference type="Gene3D" id="3.30.70.270">
    <property type="match status" value="1"/>
</dbReference>
<accession>A0A0C2NCT9</accession>
<protein>
    <submittedName>
        <fullName evidence="1">Retrovirus-related Pol polyprotein</fullName>
    </submittedName>
</protein>
<sequence>MYPHGVSTLTSKFENIQNFLLPKSIKSLQTFTCIVNFYHRFIQNAAQIIQHLYNLIDKGSRLLEWNSLSLKAFNEIKQRMANLALLVYPKRDAQISLTAEASVMAVGCIVLEFHEALGGLLVYSVGNYYCHRVNAASSIQNFVRLT</sequence>
<dbReference type="InterPro" id="IPR043128">
    <property type="entry name" value="Rev_trsase/Diguanyl_cyclase"/>
</dbReference>
<reference evidence="1 2" key="1">
    <citation type="journal article" date="2014" name="Genome Biol. Evol.">
        <title>The genome of the myxosporean Thelohanellus kitauei shows adaptations to nutrient acquisition within its fish host.</title>
        <authorList>
            <person name="Yang Y."/>
            <person name="Xiong J."/>
            <person name="Zhou Z."/>
            <person name="Huo F."/>
            <person name="Miao W."/>
            <person name="Ran C."/>
            <person name="Liu Y."/>
            <person name="Zhang J."/>
            <person name="Feng J."/>
            <person name="Wang M."/>
            <person name="Wang M."/>
            <person name="Wang L."/>
            <person name="Yao B."/>
        </authorList>
    </citation>
    <scope>NUCLEOTIDE SEQUENCE [LARGE SCALE GENOMIC DNA]</scope>
    <source>
        <strain evidence="1">Wuqing</strain>
    </source>
</reference>
<evidence type="ECO:0000313" key="1">
    <source>
        <dbReference type="EMBL" id="KII74095.1"/>
    </source>
</evidence>